<evidence type="ECO:0000256" key="9">
    <source>
        <dbReference type="ARBA" id="ARBA00022679"/>
    </source>
</evidence>
<comment type="catalytic activity">
    <reaction evidence="14">
        <text>L-threonyl-[protein] + ATP = O-phospho-L-threonyl-[protein] + ADP + H(+)</text>
        <dbReference type="Rhea" id="RHEA:46608"/>
        <dbReference type="Rhea" id="RHEA-COMP:11060"/>
        <dbReference type="Rhea" id="RHEA-COMP:11605"/>
        <dbReference type="ChEBI" id="CHEBI:15378"/>
        <dbReference type="ChEBI" id="CHEBI:30013"/>
        <dbReference type="ChEBI" id="CHEBI:30616"/>
        <dbReference type="ChEBI" id="CHEBI:61977"/>
        <dbReference type="ChEBI" id="CHEBI:456216"/>
        <dbReference type="EC" id="2.7.11.1"/>
    </reaction>
</comment>
<dbReference type="InterPro" id="IPR000719">
    <property type="entry name" value="Prot_kinase_dom"/>
</dbReference>
<dbReference type="InterPro" id="IPR008271">
    <property type="entry name" value="Ser/Thr_kinase_AS"/>
</dbReference>
<evidence type="ECO:0000256" key="3">
    <source>
        <dbReference type="ARBA" id="ARBA00004496"/>
    </source>
</evidence>
<comment type="caution">
    <text evidence="18">The sequence shown here is derived from an EMBL/GenBank/DDBJ whole genome shotgun (WGS) entry which is preliminary data.</text>
</comment>
<gene>
    <name evidence="18" type="ORF">PEVE_00010982</name>
</gene>
<dbReference type="PROSITE" id="PS50011">
    <property type="entry name" value="PROTEIN_KINASE_DOM"/>
    <property type="match status" value="1"/>
</dbReference>
<evidence type="ECO:0000256" key="2">
    <source>
        <dbReference type="ARBA" id="ARBA00004123"/>
    </source>
</evidence>
<dbReference type="PROSITE" id="PS00108">
    <property type="entry name" value="PROTEIN_KINASE_ST"/>
    <property type="match status" value="1"/>
</dbReference>
<dbReference type="PANTHER" id="PTHR22961:SF16">
    <property type="entry name" value="SERINE_THREONINE-PROTEIN KINASE 40"/>
    <property type="match status" value="1"/>
</dbReference>
<evidence type="ECO:0000313" key="19">
    <source>
        <dbReference type="Proteomes" id="UP001159427"/>
    </source>
</evidence>
<dbReference type="SMART" id="SM00220">
    <property type="entry name" value="S_TKc"/>
    <property type="match status" value="1"/>
</dbReference>
<evidence type="ECO:0000313" key="18">
    <source>
        <dbReference type="EMBL" id="CAH3177088.1"/>
    </source>
</evidence>
<dbReference type="PANTHER" id="PTHR22961">
    <property type="entry name" value="SER/THR PROTEIN KINASE-TRB"/>
    <property type="match status" value="1"/>
</dbReference>
<dbReference type="InterPro" id="IPR024104">
    <property type="entry name" value="Tribbles/Ser_Thr_kinase_40"/>
</dbReference>
<reference evidence="18 19" key="1">
    <citation type="submission" date="2022-05" db="EMBL/GenBank/DDBJ databases">
        <authorList>
            <consortium name="Genoscope - CEA"/>
            <person name="William W."/>
        </authorList>
    </citation>
    <scope>NUCLEOTIDE SEQUENCE [LARGE SCALE GENOMIC DNA]</scope>
</reference>
<proteinExistence type="inferred from homology"/>
<keyword evidence="13" id="KW-0539">Nucleus</keyword>
<evidence type="ECO:0000256" key="12">
    <source>
        <dbReference type="ARBA" id="ARBA00022840"/>
    </source>
</evidence>
<protein>
    <recommendedName>
        <fullName evidence="6">Serine/threonine-protein kinase 40</fullName>
        <ecNumber evidence="5">2.7.11.1</ecNumber>
    </recommendedName>
</protein>
<dbReference type="InterPro" id="IPR011009">
    <property type="entry name" value="Kinase-like_dom_sf"/>
</dbReference>
<comment type="function">
    <text evidence="1">May be a negative regulator of NF-kappa-B and p53-mediated gene transcription.</text>
</comment>
<accession>A0ABN8RE46</accession>
<dbReference type="EC" id="2.7.11.1" evidence="5"/>
<keyword evidence="10" id="KW-0547">Nucleotide-binding</keyword>
<evidence type="ECO:0000256" key="7">
    <source>
        <dbReference type="ARBA" id="ARBA00022490"/>
    </source>
</evidence>
<comment type="similarity">
    <text evidence="4">Belongs to the protein kinase superfamily. CAMK Ser/Thr protein kinase family.</text>
</comment>
<evidence type="ECO:0000256" key="13">
    <source>
        <dbReference type="ARBA" id="ARBA00023242"/>
    </source>
</evidence>
<organism evidence="18 19">
    <name type="scientific">Porites evermanni</name>
    <dbReference type="NCBI Taxonomy" id="104178"/>
    <lineage>
        <taxon>Eukaryota</taxon>
        <taxon>Metazoa</taxon>
        <taxon>Cnidaria</taxon>
        <taxon>Anthozoa</taxon>
        <taxon>Hexacorallia</taxon>
        <taxon>Scleractinia</taxon>
        <taxon>Fungiina</taxon>
        <taxon>Poritidae</taxon>
        <taxon>Porites</taxon>
    </lineage>
</organism>
<sequence length="498" mass="56548">MRYWPGEPEFHPKNFLNGSNEYTSDVKESVSVVLRANTFKMRSSSSGTTGIKRKASCLEDGESSISTNTNSLSSSRRAFIRASNRGTLKRAGPYLLGPRLGNSPVRSIVQCLAKKDGTDDFYSIKILTLADAGRESQDDKQGKMLLHTEYSLLSLLHDQDGVVHHHGLFKDEYYEEIPLEKDSSSTTTVHRSQQNSVARQYRIRHRLCLVLDCLCAHDFSSDTADLINLQHYVIREKRLSERETIIIFHDIVRVVECLHKRNIVHRDLKLGNIVLNRRTKRITITNFCLGKHLIRDNDLLKDQRGSPAYISPDVLSGAPYSGKASDMWALGVVLYTMLYGQFPFYDSIPHELFRKIKTAEFLLPNDGRVSDNTKSLIGLLLMLDPQKRLTASGVLDFLRNTMTAWYLSTTISEPSQVVPDTDEESSTEKKKGAFESSSRQRPPELELRLTKFRETMTTKEPRVTLLTRDSLTQPPIRRISEDARPLTAAEILAHRHLL</sequence>
<evidence type="ECO:0000256" key="10">
    <source>
        <dbReference type="ARBA" id="ARBA00022741"/>
    </source>
</evidence>
<dbReference type="CDD" id="cd13974">
    <property type="entry name" value="STKc_SHIK"/>
    <property type="match status" value="1"/>
</dbReference>
<dbReference type="SUPFAM" id="SSF56112">
    <property type="entry name" value="Protein kinase-like (PK-like)"/>
    <property type="match status" value="1"/>
</dbReference>
<keyword evidence="8" id="KW-0723">Serine/threonine-protein kinase</keyword>
<keyword evidence="9" id="KW-0808">Transferase</keyword>
<feature type="domain" description="Protein kinase" evidence="17">
    <location>
        <begin position="94"/>
        <end position="406"/>
    </location>
</feature>
<keyword evidence="11" id="KW-0418">Kinase</keyword>
<keyword evidence="12" id="KW-0067">ATP-binding</keyword>
<evidence type="ECO:0000256" key="14">
    <source>
        <dbReference type="ARBA" id="ARBA00047899"/>
    </source>
</evidence>
<dbReference type="InterPro" id="IPR024236">
    <property type="entry name" value="Ser/Thr_kinase_40"/>
</dbReference>
<evidence type="ECO:0000256" key="5">
    <source>
        <dbReference type="ARBA" id="ARBA00012513"/>
    </source>
</evidence>
<dbReference type="Pfam" id="PF00069">
    <property type="entry name" value="Pkinase"/>
    <property type="match status" value="1"/>
</dbReference>
<name>A0ABN8RE46_9CNID</name>
<evidence type="ECO:0000256" key="15">
    <source>
        <dbReference type="ARBA" id="ARBA00048679"/>
    </source>
</evidence>
<comment type="catalytic activity">
    <reaction evidence="15">
        <text>L-seryl-[protein] + ATP = O-phospho-L-seryl-[protein] + ADP + H(+)</text>
        <dbReference type="Rhea" id="RHEA:17989"/>
        <dbReference type="Rhea" id="RHEA-COMP:9863"/>
        <dbReference type="Rhea" id="RHEA-COMP:11604"/>
        <dbReference type="ChEBI" id="CHEBI:15378"/>
        <dbReference type="ChEBI" id="CHEBI:29999"/>
        <dbReference type="ChEBI" id="CHEBI:30616"/>
        <dbReference type="ChEBI" id="CHEBI:83421"/>
        <dbReference type="ChEBI" id="CHEBI:456216"/>
        <dbReference type="EC" id="2.7.11.1"/>
    </reaction>
</comment>
<comment type="subcellular location">
    <subcellularLocation>
        <location evidence="3">Cytoplasm</location>
    </subcellularLocation>
    <subcellularLocation>
        <location evidence="2">Nucleus</location>
    </subcellularLocation>
</comment>
<evidence type="ECO:0000256" key="16">
    <source>
        <dbReference type="SAM" id="MobiDB-lite"/>
    </source>
</evidence>
<dbReference type="Gene3D" id="1.10.510.10">
    <property type="entry name" value="Transferase(Phosphotransferase) domain 1"/>
    <property type="match status" value="1"/>
</dbReference>
<evidence type="ECO:0000256" key="4">
    <source>
        <dbReference type="ARBA" id="ARBA00006692"/>
    </source>
</evidence>
<evidence type="ECO:0000256" key="1">
    <source>
        <dbReference type="ARBA" id="ARBA00003412"/>
    </source>
</evidence>
<dbReference type="EMBL" id="CALNXI010001789">
    <property type="protein sequence ID" value="CAH3177088.1"/>
    <property type="molecule type" value="Genomic_DNA"/>
</dbReference>
<evidence type="ECO:0000256" key="6">
    <source>
        <dbReference type="ARBA" id="ARBA00016813"/>
    </source>
</evidence>
<evidence type="ECO:0000259" key="17">
    <source>
        <dbReference type="PROSITE" id="PS50011"/>
    </source>
</evidence>
<feature type="region of interest" description="Disordered" evidence="16">
    <location>
        <begin position="416"/>
        <end position="444"/>
    </location>
</feature>
<dbReference type="Proteomes" id="UP001159427">
    <property type="component" value="Unassembled WGS sequence"/>
</dbReference>
<evidence type="ECO:0000256" key="8">
    <source>
        <dbReference type="ARBA" id="ARBA00022527"/>
    </source>
</evidence>
<keyword evidence="19" id="KW-1185">Reference proteome</keyword>
<keyword evidence="7" id="KW-0963">Cytoplasm</keyword>
<evidence type="ECO:0000256" key="11">
    <source>
        <dbReference type="ARBA" id="ARBA00022777"/>
    </source>
</evidence>